<reference evidence="3" key="1">
    <citation type="submission" date="2018-11" db="EMBL/GenBank/DDBJ databases">
        <title>Proposal to divide the Flavobacteriaceae and reorganize its genera based on Amino Acid Identity values calculated from whole genome sequences.</title>
        <authorList>
            <person name="Nicholson A.C."/>
            <person name="Gulvik C.A."/>
            <person name="Whitney A.M."/>
            <person name="Humrighouse B.W."/>
            <person name="Bell M."/>
            <person name="Holmes B."/>
            <person name="Steigerwalt A."/>
            <person name="Villarma A."/>
            <person name="Sheth M."/>
            <person name="Batra D."/>
            <person name="Pryor J."/>
            <person name="Bernardet J.-F."/>
            <person name="Hugo C."/>
            <person name="Kampfer P."/>
            <person name="Newman J."/>
            <person name="Mcquiston J.R."/>
        </authorList>
    </citation>
    <scope>NUCLEOTIDE SEQUENCE [LARGE SCALE GENOMIC DNA]</scope>
    <source>
        <strain evidence="3">H3056</strain>
    </source>
</reference>
<evidence type="ECO:0000313" key="2">
    <source>
        <dbReference type="EMBL" id="ROI09812.1"/>
    </source>
</evidence>
<organism evidence="2 3">
    <name type="scientific">Kaistella daneshvariae</name>
    <dbReference type="NCBI Taxonomy" id="2487074"/>
    <lineage>
        <taxon>Bacteria</taxon>
        <taxon>Pseudomonadati</taxon>
        <taxon>Bacteroidota</taxon>
        <taxon>Flavobacteriia</taxon>
        <taxon>Flavobacteriales</taxon>
        <taxon>Weeksellaceae</taxon>
        <taxon>Chryseobacterium group</taxon>
        <taxon>Kaistella</taxon>
    </lineage>
</organism>
<feature type="domain" description="Formyl transferase N-terminal" evidence="1">
    <location>
        <begin position="3"/>
        <end position="148"/>
    </location>
</feature>
<dbReference type="InterPro" id="IPR002376">
    <property type="entry name" value="Formyl_transf_N"/>
</dbReference>
<dbReference type="EMBL" id="RJUG01000002">
    <property type="protein sequence ID" value="ROI09812.1"/>
    <property type="molecule type" value="Genomic_DNA"/>
</dbReference>
<dbReference type="AlphaFoldDB" id="A0A3N0WXN9"/>
<keyword evidence="2" id="KW-0808">Transferase</keyword>
<dbReference type="GO" id="GO:0005829">
    <property type="term" value="C:cytosol"/>
    <property type="evidence" value="ECO:0007669"/>
    <property type="project" value="TreeGrafter"/>
</dbReference>
<dbReference type="OrthoDB" id="9806170at2"/>
<dbReference type="GO" id="GO:0004479">
    <property type="term" value="F:methionyl-tRNA formyltransferase activity"/>
    <property type="evidence" value="ECO:0007669"/>
    <property type="project" value="TreeGrafter"/>
</dbReference>
<proteinExistence type="predicted"/>
<dbReference type="Proteomes" id="UP000270224">
    <property type="component" value="Unassembled WGS sequence"/>
</dbReference>
<dbReference type="RefSeq" id="WP_123265065.1">
    <property type="nucleotide sequence ID" value="NZ_RJUG01000002.1"/>
</dbReference>
<gene>
    <name evidence="2" type="ORF">EGI11_03380</name>
</gene>
<dbReference type="InterPro" id="IPR036477">
    <property type="entry name" value="Formyl_transf_N_sf"/>
</dbReference>
<dbReference type="PANTHER" id="PTHR11138">
    <property type="entry name" value="METHIONYL-TRNA FORMYLTRANSFERASE"/>
    <property type="match status" value="1"/>
</dbReference>
<comment type="caution">
    <text evidence="2">The sequence shown here is derived from an EMBL/GenBank/DDBJ whole genome shotgun (WGS) entry which is preliminary data.</text>
</comment>
<dbReference type="Gene3D" id="3.40.50.170">
    <property type="entry name" value="Formyl transferase, N-terminal domain"/>
    <property type="match status" value="1"/>
</dbReference>
<accession>A0A3N0WXN9</accession>
<sequence length="219" mass="25198">MNKFRVFISGQKFFAEAVFDICRKLDIVVVGVCCPVDDKYIGTAARRFNIPIIPSGNLNADNMPECDLGITAHSFDYIGKRTRYIPRLGWLGYHPSLLPRHRGRSSIEWAIRMKEPITGGTVFWLNAGIDRGDIAYQDWCWIPPQYHLEPQKSAAKLWRDELCPMGLNLFERALKDLLNNVIIRTPQDSRYSTFEPDTNVKDIYKPDLLMIDYKEKAAV</sequence>
<evidence type="ECO:0000259" key="1">
    <source>
        <dbReference type="Pfam" id="PF00551"/>
    </source>
</evidence>
<reference evidence="3" key="2">
    <citation type="submission" date="2018-11" db="EMBL/GenBank/DDBJ databases">
        <title>Proposal to divide the Flavobacteriaceae and reorganize its genera based on Amino Acid Identity values calculated from whole genome sequences.</title>
        <authorList>
            <person name="Nicholson A.C."/>
            <person name="Gulvik C.A."/>
            <person name="Whitney A.M."/>
            <person name="Humrighouse B.W."/>
            <person name="Bell M."/>
            <person name="Holmens B."/>
            <person name="Steigerwalt A."/>
            <person name="Villarma A."/>
            <person name="Sheth M."/>
            <person name="Batra D."/>
            <person name="Pryor J."/>
            <person name="Bernardet J.-F."/>
            <person name="Hugo C."/>
            <person name="Kampfer P."/>
            <person name="Newman J."/>
            <person name="Mcquiston J.R."/>
        </authorList>
    </citation>
    <scope>NUCLEOTIDE SEQUENCE [LARGE SCALE GENOMIC DNA]</scope>
    <source>
        <strain evidence="3">H3056</strain>
    </source>
</reference>
<dbReference type="SUPFAM" id="SSF53328">
    <property type="entry name" value="Formyltransferase"/>
    <property type="match status" value="1"/>
</dbReference>
<dbReference type="PANTHER" id="PTHR11138:SF5">
    <property type="entry name" value="METHIONYL-TRNA FORMYLTRANSFERASE, MITOCHONDRIAL"/>
    <property type="match status" value="1"/>
</dbReference>
<name>A0A3N0WXN9_9FLAO</name>
<evidence type="ECO:0000313" key="3">
    <source>
        <dbReference type="Proteomes" id="UP000270224"/>
    </source>
</evidence>
<protein>
    <submittedName>
        <fullName evidence="2">Methionyl-tRNA formyltransferase</fullName>
    </submittedName>
</protein>
<dbReference type="Pfam" id="PF00551">
    <property type="entry name" value="Formyl_trans_N"/>
    <property type="match status" value="1"/>
</dbReference>